<dbReference type="EMBL" id="DUHT01000028">
    <property type="protein sequence ID" value="HIH64487.1"/>
    <property type="molecule type" value="Genomic_DNA"/>
</dbReference>
<comment type="function">
    <text evidence="5">Catalyzes the dephosphorylation of 2-phosphoglycolate.</text>
</comment>
<evidence type="ECO:0000256" key="4">
    <source>
        <dbReference type="ARBA" id="ARBA00023277"/>
    </source>
</evidence>
<gene>
    <name evidence="7" type="ORF">HA285_02665</name>
</gene>
<proteinExistence type="inferred from homology"/>
<accession>A0A7J4MUZ7</accession>
<dbReference type="Pfam" id="PF08282">
    <property type="entry name" value="Hydrolase_3"/>
    <property type="match status" value="2"/>
</dbReference>
<dbReference type="NCBIfam" id="TIGR01482">
    <property type="entry name" value="SPP-subfamily"/>
    <property type="match status" value="1"/>
</dbReference>
<dbReference type="EC" id="3.1.3.18" evidence="5 6"/>
<feature type="binding site" evidence="5">
    <location>
        <position position="171"/>
    </location>
    <ligand>
        <name>Mg(2+)</name>
        <dbReference type="ChEBI" id="CHEBI:18420"/>
    </ligand>
</feature>
<sequence length="223" mass="23719">MRAIAVDIDGTITDSSRKLCISALRALRGAERKGIPVIIVTGNVLCFAMATSVLIGTSGGVVAENGGVIYSNGDIRVLGDIEKAETAYNHLREIYPVSKVQFSDLRLSEVAITRDIPVQAIREALGGFDVEVYDTGFAVHLTDPKVNKGSSLKLVAESMGIEMSDVMAIGDSENDIEFLERAGLSVAVANAAPELREMADYVTAGKYGDGVREAIHKFAGVDI</sequence>
<dbReference type="PANTHER" id="PTHR10000">
    <property type="entry name" value="PHOSPHOSERINE PHOSPHATASE"/>
    <property type="match status" value="1"/>
</dbReference>
<dbReference type="InterPro" id="IPR006379">
    <property type="entry name" value="HAD-SF_hydro_IIB"/>
</dbReference>
<comment type="similarity">
    <text evidence="5">Belongs to the archaeal SPP-like hydrolase family.</text>
</comment>
<dbReference type="SFLD" id="SFLDS00003">
    <property type="entry name" value="Haloacid_Dehalogenase"/>
    <property type="match status" value="1"/>
</dbReference>
<reference evidence="8" key="1">
    <citation type="journal article" date="2020" name="bioRxiv">
        <title>A rank-normalized archaeal taxonomy based on genome phylogeny resolves widespread incomplete and uneven classifications.</title>
        <authorList>
            <person name="Rinke C."/>
            <person name="Chuvochina M."/>
            <person name="Mussig A.J."/>
            <person name="Chaumeil P.-A."/>
            <person name="Waite D.W."/>
            <person name="Whitman W.B."/>
            <person name="Parks D.H."/>
            <person name="Hugenholtz P."/>
        </authorList>
    </citation>
    <scope>NUCLEOTIDE SEQUENCE [LARGE SCALE GENOMIC DNA]</scope>
</reference>
<dbReference type="CDD" id="cd07514">
    <property type="entry name" value="HAD_Pase"/>
    <property type="match status" value="1"/>
</dbReference>
<dbReference type="GO" id="GO:0000287">
    <property type="term" value="F:magnesium ion binding"/>
    <property type="evidence" value="ECO:0007669"/>
    <property type="project" value="InterPro"/>
</dbReference>
<comment type="cofactor">
    <cofactor evidence="5">
        <name>Mg(2+)</name>
        <dbReference type="ChEBI" id="CHEBI:18420"/>
    </cofactor>
</comment>
<dbReference type="HAMAP" id="MF_01419">
    <property type="entry name" value="GPH_hydrolase_arch"/>
    <property type="match status" value="1"/>
</dbReference>
<feature type="binding site" evidence="5">
    <location>
        <position position="9"/>
    </location>
    <ligand>
        <name>Mg(2+)</name>
        <dbReference type="ChEBI" id="CHEBI:18420"/>
    </ligand>
</feature>
<evidence type="ECO:0000256" key="6">
    <source>
        <dbReference type="NCBIfam" id="TIGR01487"/>
    </source>
</evidence>
<comment type="caution">
    <text evidence="7">The sequence shown here is derived from an EMBL/GenBank/DDBJ whole genome shotgun (WGS) entry which is preliminary data.</text>
</comment>
<evidence type="ECO:0000313" key="8">
    <source>
        <dbReference type="Proteomes" id="UP000538031"/>
    </source>
</evidence>
<dbReference type="Gene3D" id="3.90.1070.10">
    <property type="match status" value="1"/>
</dbReference>
<dbReference type="Gene3D" id="3.40.50.1000">
    <property type="entry name" value="HAD superfamily/HAD-like"/>
    <property type="match status" value="1"/>
</dbReference>
<evidence type="ECO:0000256" key="5">
    <source>
        <dbReference type="HAMAP-Rule" id="MF_01419"/>
    </source>
</evidence>
<evidence type="ECO:0000256" key="3">
    <source>
        <dbReference type="ARBA" id="ARBA00022842"/>
    </source>
</evidence>
<dbReference type="GO" id="GO:0008967">
    <property type="term" value="F:phosphoglycolate phosphatase activity"/>
    <property type="evidence" value="ECO:0007669"/>
    <property type="project" value="UniProtKB-UniRule"/>
</dbReference>
<dbReference type="InterPro" id="IPR023214">
    <property type="entry name" value="HAD_sf"/>
</dbReference>
<feature type="binding site" evidence="5">
    <location>
        <position position="175"/>
    </location>
    <ligand>
        <name>Mg(2+)</name>
        <dbReference type="ChEBI" id="CHEBI:18420"/>
    </ligand>
</feature>
<dbReference type="AlphaFoldDB" id="A0A7J4MUZ7"/>
<evidence type="ECO:0000256" key="2">
    <source>
        <dbReference type="ARBA" id="ARBA00022801"/>
    </source>
</evidence>
<dbReference type="SFLD" id="SFLDG01140">
    <property type="entry name" value="C2.B:_Phosphomannomutase_and_P"/>
    <property type="match status" value="1"/>
</dbReference>
<evidence type="ECO:0000256" key="1">
    <source>
        <dbReference type="ARBA" id="ARBA00022723"/>
    </source>
</evidence>
<evidence type="ECO:0000313" key="7">
    <source>
        <dbReference type="EMBL" id="HIH64487.1"/>
    </source>
</evidence>
<organism evidence="7 8">
    <name type="scientific">Methanothermobacter thermautotrophicus</name>
    <name type="common">Methanobacterium thermoformicicum</name>
    <dbReference type="NCBI Taxonomy" id="145262"/>
    <lineage>
        <taxon>Archaea</taxon>
        <taxon>Methanobacteriati</taxon>
        <taxon>Methanobacteriota</taxon>
        <taxon>Methanomada group</taxon>
        <taxon>Methanobacteria</taxon>
        <taxon>Methanobacteriales</taxon>
        <taxon>Methanobacteriaceae</taxon>
        <taxon>Methanothermobacter</taxon>
    </lineage>
</organism>
<dbReference type="NCBIfam" id="TIGR01487">
    <property type="entry name" value="Pglycolate_arch"/>
    <property type="match status" value="1"/>
</dbReference>
<dbReference type="InterPro" id="IPR036412">
    <property type="entry name" value="HAD-like_sf"/>
</dbReference>
<dbReference type="SMR" id="A0A7J4MUZ7"/>
<comment type="catalytic activity">
    <reaction evidence="5">
        <text>2-phosphoglycolate + H2O = glycolate + phosphate</text>
        <dbReference type="Rhea" id="RHEA:14369"/>
        <dbReference type="ChEBI" id="CHEBI:15377"/>
        <dbReference type="ChEBI" id="CHEBI:29805"/>
        <dbReference type="ChEBI" id="CHEBI:43474"/>
        <dbReference type="ChEBI" id="CHEBI:58033"/>
        <dbReference type="EC" id="3.1.3.18"/>
    </reaction>
</comment>
<dbReference type="InterPro" id="IPR006382">
    <property type="entry name" value="PGPase"/>
</dbReference>
<protein>
    <recommendedName>
        <fullName evidence="5 6">Phosphoglycolate phosphatase</fullName>
        <shortName evidence="5">PGP</shortName>
        <shortName evidence="5">PGPase</shortName>
        <ecNumber evidence="5 6">3.1.3.18</ecNumber>
    </recommendedName>
</protein>
<feature type="active site" description="Nucleophile" evidence="5">
    <location>
        <position position="7"/>
    </location>
</feature>
<dbReference type="SFLD" id="SFLDF00446">
    <property type="entry name" value="phosphoglycolate_phosphatase_3"/>
    <property type="match status" value="1"/>
</dbReference>
<name>A0A7J4MUZ7_METTF</name>
<dbReference type="GO" id="GO:0005829">
    <property type="term" value="C:cytosol"/>
    <property type="evidence" value="ECO:0007669"/>
    <property type="project" value="TreeGrafter"/>
</dbReference>
<dbReference type="Proteomes" id="UP000538031">
    <property type="component" value="Unassembled WGS sequence"/>
</dbReference>
<keyword evidence="3 5" id="KW-0460">Magnesium</keyword>
<dbReference type="NCBIfam" id="TIGR01484">
    <property type="entry name" value="HAD-SF-IIB"/>
    <property type="match status" value="1"/>
</dbReference>
<keyword evidence="4 5" id="KW-0119">Carbohydrate metabolism</keyword>
<dbReference type="SUPFAM" id="SSF56784">
    <property type="entry name" value="HAD-like"/>
    <property type="match status" value="1"/>
</dbReference>
<keyword evidence="1 5" id="KW-0479">Metal-binding</keyword>
<feature type="binding site" evidence="5">
    <location>
        <position position="148"/>
    </location>
    <ligand>
        <name>substrate</name>
    </ligand>
</feature>
<dbReference type="SFLD" id="SFLDG01144">
    <property type="entry name" value="C2.B.4:_PGP_Like"/>
    <property type="match status" value="1"/>
</dbReference>
<dbReference type="NCBIfam" id="NF002245">
    <property type="entry name" value="PRK01158.1"/>
    <property type="match status" value="1"/>
</dbReference>
<keyword evidence="2 5" id="KW-0378">Hydrolase</keyword>
<feature type="binding site" evidence="5">
    <location>
        <position position="7"/>
    </location>
    <ligand>
        <name>Mg(2+)</name>
        <dbReference type="ChEBI" id="CHEBI:18420"/>
    </ligand>
</feature>
<dbReference type="PANTHER" id="PTHR10000:SF8">
    <property type="entry name" value="HAD SUPERFAMILY HYDROLASE-LIKE, TYPE 3"/>
    <property type="match status" value="1"/>
</dbReference>